<evidence type="ECO:0008006" key="3">
    <source>
        <dbReference type="Google" id="ProtNLM"/>
    </source>
</evidence>
<dbReference type="PANTHER" id="PTHR31972">
    <property type="entry name" value="EXPRESSED PROTEIN"/>
    <property type="match status" value="1"/>
</dbReference>
<protein>
    <recommendedName>
        <fullName evidence="3">DUF868 family protein</fullName>
    </recommendedName>
</protein>
<dbReference type="AlphaFoldDB" id="A0AAP0AU79"/>
<dbReference type="InterPro" id="IPR008586">
    <property type="entry name" value="DUF868_pln"/>
</dbReference>
<keyword evidence="2" id="KW-1185">Reference proteome</keyword>
<evidence type="ECO:0000313" key="2">
    <source>
        <dbReference type="Proteomes" id="UP001418222"/>
    </source>
</evidence>
<organism evidence="1 2">
    <name type="scientific">Platanthera zijinensis</name>
    <dbReference type="NCBI Taxonomy" id="2320716"/>
    <lineage>
        <taxon>Eukaryota</taxon>
        <taxon>Viridiplantae</taxon>
        <taxon>Streptophyta</taxon>
        <taxon>Embryophyta</taxon>
        <taxon>Tracheophyta</taxon>
        <taxon>Spermatophyta</taxon>
        <taxon>Magnoliopsida</taxon>
        <taxon>Liliopsida</taxon>
        <taxon>Asparagales</taxon>
        <taxon>Orchidaceae</taxon>
        <taxon>Orchidoideae</taxon>
        <taxon>Orchideae</taxon>
        <taxon>Orchidinae</taxon>
        <taxon>Platanthera</taxon>
    </lineage>
</organism>
<reference evidence="1 2" key="1">
    <citation type="journal article" date="2022" name="Nat. Plants">
        <title>Genomes of leafy and leafless Platanthera orchids illuminate the evolution of mycoheterotrophy.</title>
        <authorList>
            <person name="Li M.H."/>
            <person name="Liu K.W."/>
            <person name="Li Z."/>
            <person name="Lu H.C."/>
            <person name="Ye Q.L."/>
            <person name="Zhang D."/>
            <person name="Wang J.Y."/>
            <person name="Li Y.F."/>
            <person name="Zhong Z.M."/>
            <person name="Liu X."/>
            <person name="Yu X."/>
            <person name="Liu D.K."/>
            <person name="Tu X.D."/>
            <person name="Liu B."/>
            <person name="Hao Y."/>
            <person name="Liao X.Y."/>
            <person name="Jiang Y.T."/>
            <person name="Sun W.H."/>
            <person name="Chen J."/>
            <person name="Chen Y.Q."/>
            <person name="Ai Y."/>
            <person name="Zhai J.W."/>
            <person name="Wu S.S."/>
            <person name="Zhou Z."/>
            <person name="Hsiao Y.Y."/>
            <person name="Wu W.L."/>
            <person name="Chen Y.Y."/>
            <person name="Lin Y.F."/>
            <person name="Hsu J.L."/>
            <person name="Li C.Y."/>
            <person name="Wang Z.W."/>
            <person name="Zhao X."/>
            <person name="Zhong W.Y."/>
            <person name="Ma X.K."/>
            <person name="Ma L."/>
            <person name="Huang J."/>
            <person name="Chen G.Z."/>
            <person name="Huang M.Z."/>
            <person name="Huang L."/>
            <person name="Peng D.H."/>
            <person name="Luo Y.B."/>
            <person name="Zou S.Q."/>
            <person name="Chen S.P."/>
            <person name="Lan S."/>
            <person name="Tsai W.C."/>
            <person name="Van de Peer Y."/>
            <person name="Liu Z.J."/>
        </authorList>
    </citation>
    <scope>NUCLEOTIDE SEQUENCE [LARGE SCALE GENOMIC DNA]</scope>
    <source>
        <strain evidence="1">Lor287</strain>
    </source>
</reference>
<evidence type="ECO:0000313" key="1">
    <source>
        <dbReference type="EMBL" id="KAK8914611.1"/>
    </source>
</evidence>
<sequence>MDFQPESVSSLLLSLSSHTNIIMLKFTPACFGGASPAATAPAPTKMTSCYFTRLGEVSLTWSRSFFGLSLLVDLRLFPSPKAINQSNFEHILVCIFFFLALKRKGSKRVILKTAGGRCRAIDLAWDFSGATFSRGFGPEPAAGYSVAVAVDGEVVLIAGDRREEAFRRIKSARPGTEDIVTEPISRRVYSKLKEIERATSWTVIVRFGGREREVSVSIDLKRTRMKLAVDGETLLHLRHIQWKFRGSERVATKSGDRIRVSWDLHRLLFWTEPGEEDPPAAPAMVGDAVFVLQFENRDDADFRAGMCDWVDLGRSVSWSESSSWSSSSAASAANSLVSVEEWESQEDADLRNSNIGGFTLVVCGRKG</sequence>
<dbReference type="PANTHER" id="PTHR31972:SF3">
    <property type="entry name" value="OS09G0416600 PROTEIN"/>
    <property type="match status" value="1"/>
</dbReference>
<gene>
    <name evidence="1" type="ORF">KSP39_PZI024260</name>
</gene>
<name>A0AAP0AU79_9ASPA</name>
<comment type="caution">
    <text evidence="1">The sequence shown here is derived from an EMBL/GenBank/DDBJ whole genome shotgun (WGS) entry which is preliminary data.</text>
</comment>
<dbReference type="Pfam" id="PF05910">
    <property type="entry name" value="DUF868"/>
    <property type="match status" value="1"/>
</dbReference>
<proteinExistence type="predicted"/>
<dbReference type="Proteomes" id="UP001418222">
    <property type="component" value="Unassembled WGS sequence"/>
</dbReference>
<dbReference type="EMBL" id="JBBWWQ010000021">
    <property type="protein sequence ID" value="KAK8914611.1"/>
    <property type="molecule type" value="Genomic_DNA"/>
</dbReference>
<accession>A0AAP0AU79</accession>